<feature type="region of interest" description="Disordered" evidence="1">
    <location>
        <begin position="155"/>
        <end position="180"/>
    </location>
</feature>
<evidence type="ECO:0000256" key="1">
    <source>
        <dbReference type="SAM" id="MobiDB-lite"/>
    </source>
</evidence>
<dbReference type="GO" id="GO:0046983">
    <property type="term" value="F:protein dimerization activity"/>
    <property type="evidence" value="ECO:0007669"/>
    <property type="project" value="InterPro"/>
</dbReference>
<protein>
    <submittedName>
        <fullName evidence="4">BHLH domain-containing protein</fullName>
    </submittedName>
</protein>
<evidence type="ECO:0000259" key="2">
    <source>
        <dbReference type="PROSITE" id="PS50888"/>
    </source>
</evidence>
<dbReference type="SUPFAM" id="SSF47459">
    <property type="entry name" value="HLH, helix-loop-helix DNA-binding domain"/>
    <property type="match status" value="1"/>
</dbReference>
<name>A0AA84ZMI5_9TREM</name>
<dbReference type="Proteomes" id="UP000050790">
    <property type="component" value="Unassembled WGS sequence"/>
</dbReference>
<dbReference type="InterPro" id="IPR011598">
    <property type="entry name" value="bHLH_dom"/>
</dbReference>
<accession>A0AA84ZMI5</accession>
<dbReference type="Pfam" id="PF00010">
    <property type="entry name" value="HLH"/>
    <property type="match status" value="1"/>
</dbReference>
<feature type="region of interest" description="Disordered" evidence="1">
    <location>
        <begin position="366"/>
        <end position="388"/>
    </location>
</feature>
<feature type="compositionally biased region" description="Basic and acidic residues" evidence="1">
    <location>
        <begin position="57"/>
        <end position="71"/>
    </location>
</feature>
<dbReference type="AlphaFoldDB" id="A0AA84ZMI5"/>
<dbReference type="Gene3D" id="4.10.280.10">
    <property type="entry name" value="Helix-loop-helix DNA-binding domain"/>
    <property type="match status" value="1"/>
</dbReference>
<feature type="compositionally biased region" description="Low complexity" evidence="1">
    <location>
        <begin position="379"/>
        <end position="388"/>
    </location>
</feature>
<evidence type="ECO:0000313" key="3">
    <source>
        <dbReference type="Proteomes" id="UP000050790"/>
    </source>
</evidence>
<reference evidence="4" key="1">
    <citation type="submission" date="2023-11" db="UniProtKB">
        <authorList>
            <consortium name="WormBaseParasite"/>
        </authorList>
    </citation>
    <scope>IDENTIFICATION</scope>
</reference>
<proteinExistence type="predicted"/>
<feature type="compositionally biased region" description="Basic and acidic residues" evidence="1">
    <location>
        <begin position="162"/>
        <end position="180"/>
    </location>
</feature>
<evidence type="ECO:0000313" key="4">
    <source>
        <dbReference type="WBParaSite" id="SMRG1_35960.1"/>
    </source>
</evidence>
<feature type="domain" description="BHLH" evidence="2">
    <location>
        <begin position="62"/>
        <end position="119"/>
    </location>
</feature>
<dbReference type="InterPro" id="IPR036638">
    <property type="entry name" value="HLH_DNA-bd_sf"/>
</dbReference>
<dbReference type="PROSITE" id="PS50888">
    <property type="entry name" value="BHLH"/>
    <property type="match status" value="1"/>
</dbReference>
<dbReference type="WBParaSite" id="SMRG1_35960.1">
    <property type="protein sequence ID" value="SMRG1_35960.1"/>
    <property type="gene ID" value="SMRG1_35960"/>
</dbReference>
<sequence length="468" mass="53195">MIAMIPQTEIRGNYARVPPIYNTSTCDTLQTQTTGSNLVLQSNASSKRGRRSNVPPEIREQTRRLKKQNMERRRRACISDKMNALHNLAMNLIGIDPHECHKVEKADILNLCHSVFKGIANIAKDEPELQTRLRKLRHNLIESSSCTASLPHKSALLTTSDSNEHTDKINKLDNDKHNSQNEKNQEIYQFQENQDNRLQGHHHLHRPHNQQQYPHLNNTISLSSSSTILTTSITHNDMNQSKDENNKENRIPKLIIKNPLLSKNYRINDCITSSMIKTPTSLPVNNLYLNSMVNSQNNQAITQCQSTPSQYLNKFNPTVNNSNSGFVSSNDQSMELTIHRKKMPIFKEHHRLNTISDLTVHSTESSSMLSNLKTENLPSRSSSSASSQLMSGEHLSAFSVPTRKPLTVITNQFTTNNVTHNNQYYQNQKSIKTVNDTNPSSISIPTIPENTETSMKNIVKPMWRPYLD</sequence>
<feature type="region of interest" description="Disordered" evidence="1">
    <location>
        <begin position="42"/>
        <end position="73"/>
    </location>
</feature>
<feature type="compositionally biased region" description="Polar residues" evidence="1">
    <location>
        <begin position="366"/>
        <end position="378"/>
    </location>
</feature>
<organism evidence="3 4">
    <name type="scientific">Schistosoma margrebowiei</name>
    <dbReference type="NCBI Taxonomy" id="48269"/>
    <lineage>
        <taxon>Eukaryota</taxon>
        <taxon>Metazoa</taxon>
        <taxon>Spiralia</taxon>
        <taxon>Lophotrochozoa</taxon>
        <taxon>Platyhelminthes</taxon>
        <taxon>Trematoda</taxon>
        <taxon>Digenea</taxon>
        <taxon>Strigeidida</taxon>
        <taxon>Schistosomatoidea</taxon>
        <taxon>Schistosomatidae</taxon>
        <taxon>Schistosoma</taxon>
    </lineage>
</organism>